<dbReference type="InterPro" id="IPR040079">
    <property type="entry name" value="Glutathione_S-Trfase"/>
</dbReference>
<dbReference type="RefSeq" id="WP_189687974.1">
    <property type="nucleotide sequence ID" value="NZ_BMYK01000009.1"/>
</dbReference>
<evidence type="ECO:0000259" key="1">
    <source>
        <dbReference type="PROSITE" id="PS50404"/>
    </source>
</evidence>
<dbReference type="SFLD" id="SFLDS00019">
    <property type="entry name" value="Glutathione_Transferase_(cytos"/>
    <property type="match status" value="1"/>
</dbReference>
<dbReference type="CDD" id="cd03196">
    <property type="entry name" value="GST_C_5"/>
    <property type="match status" value="1"/>
</dbReference>
<dbReference type="InterPro" id="IPR004045">
    <property type="entry name" value="Glutathione_S-Trfase_N"/>
</dbReference>
<feature type="domain" description="GST N-terminal" evidence="1">
    <location>
        <begin position="2"/>
        <end position="81"/>
    </location>
</feature>
<comment type="caution">
    <text evidence="2">The sequence shown here is derived from an EMBL/GenBank/DDBJ whole genome shotgun (WGS) entry which is preliminary data.</text>
</comment>
<dbReference type="InterPro" id="IPR036249">
    <property type="entry name" value="Thioredoxin-like_sf"/>
</dbReference>
<gene>
    <name evidence="2" type="ORF">GCM10007320_32360</name>
</gene>
<dbReference type="PROSITE" id="PS50404">
    <property type="entry name" value="GST_NTER"/>
    <property type="match status" value="1"/>
</dbReference>
<dbReference type="SUPFAM" id="SSF52833">
    <property type="entry name" value="Thioredoxin-like"/>
    <property type="match status" value="1"/>
</dbReference>
<organism evidence="2 3">
    <name type="scientific">Pseudorhodoferax aquiterrae</name>
    <dbReference type="NCBI Taxonomy" id="747304"/>
    <lineage>
        <taxon>Bacteria</taxon>
        <taxon>Pseudomonadati</taxon>
        <taxon>Pseudomonadota</taxon>
        <taxon>Betaproteobacteria</taxon>
        <taxon>Burkholderiales</taxon>
        <taxon>Comamonadaceae</taxon>
    </lineage>
</organism>
<reference evidence="3" key="1">
    <citation type="journal article" date="2019" name="Int. J. Syst. Evol. Microbiol.">
        <title>The Global Catalogue of Microorganisms (GCM) 10K type strain sequencing project: providing services to taxonomists for standard genome sequencing and annotation.</title>
        <authorList>
            <consortium name="The Broad Institute Genomics Platform"/>
            <consortium name="The Broad Institute Genome Sequencing Center for Infectious Disease"/>
            <person name="Wu L."/>
            <person name="Ma J."/>
        </authorList>
    </citation>
    <scope>NUCLEOTIDE SEQUENCE [LARGE SCALE GENOMIC DNA]</scope>
    <source>
        <strain evidence="3">KCTC 23314</strain>
    </source>
</reference>
<dbReference type="InterPro" id="IPR036282">
    <property type="entry name" value="Glutathione-S-Trfase_C_sf"/>
</dbReference>
<sequence length="216" mass="24112">MTLPLLYSFRRCPYAMRARLALLVAGQTCELREVVLRDKPQALREASPKATVPVLVLADGQVIDESLAIMQWALARHDPLGWCRPTHGAPAQMLALVTESDTGFKPLLDRAKYPQRFGLADPLAPRIACAPFLAGLEQRLAQTPFLCGGHATLADAALFPFVRQFAGVDPDWFAQQPWPRLQQWLLDWQSTTLFARAMQKFAPWQPGDAPQLFPQP</sequence>
<dbReference type="PANTHER" id="PTHR43968">
    <property type="match status" value="1"/>
</dbReference>
<dbReference type="Proteomes" id="UP000626210">
    <property type="component" value="Unassembled WGS sequence"/>
</dbReference>
<accession>A0ABQ3G3Y9</accession>
<protein>
    <submittedName>
        <fullName evidence="2">Glutathione S-transferase</fullName>
    </submittedName>
</protein>
<dbReference type="Gene3D" id="1.20.1050.10">
    <property type="match status" value="1"/>
</dbReference>
<dbReference type="SUPFAM" id="SSF47616">
    <property type="entry name" value="GST C-terminal domain-like"/>
    <property type="match status" value="1"/>
</dbReference>
<dbReference type="InterPro" id="IPR050983">
    <property type="entry name" value="GST_Omega/HSP26"/>
</dbReference>
<dbReference type="Gene3D" id="3.40.30.10">
    <property type="entry name" value="Glutaredoxin"/>
    <property type="match status" value="1"/>
</dbReference>
<dbReference type="EMBL" id="BMYK01000009">
    <property type="protein sequence ID" value="GHC86536.1"/>
    <property type="molecule type" value="Genomic_DNA"/>
</dbReference>
<name>A0ABQ3G3Y9_9BURK</name>
<keyword evidence="3" id="KW-1185">Reference proteome</keyword>
<evidence type="ECO:0000313" key="3">
    <source>
        <dbReference type="Proteomes" id="UP000626210"/>
    </source>
</evidence>
<proteinExistence type="predicted"/>
<evidence type="ECO:0000313" key="2">
    <source>
        <dbReference type="EMBL" id="GHC86536.1"/>
    </source>
</evidence>
<dbReference type="PANTHER" id="PTHR43968:SF6">
    <property type="entry name" value="GLUTATHIONE S-TRANSFERASE OMEGA"/>
    <property type="match status" value="1"/>
</dbReference>
<dbReference type="Pfam" id="PF13410">
    <property type="entry name" value="GST_C_2"/>
    <property type="match status" value="1"/>
</dbReference>
<dbReference type="Pfam" id="PF13417">
    <property type="entry name" value="GST_N_3"/>
    <property type="match status" value="1"/>
</dbReference>
<dbReference type="CDD" id="cd03060">
    <property type="entry name" value="GST_N_Omega_like"/>
    <property type="match status" value="1"/>
</dbReference>